<sequence length="71" mass="8507">MKRYLSNFKLTEQFVLKSMLECLSHKTNNKVRWDRKDTSYFLADYYIKGGFAESENLHEAADFIHNDIQQK</sequence>
<evidence type="ECO:0000313" key="1">
    <source>
        <dbReference type="EMBL" id="VYS82498.1"/>
    </source>
</evidence>
<organism evidence="1">
    <name type="scientific">Blautia glucerasea</name>
    <dbReference type="NCBI Taxonomy" id="536633"/>
    <lineage>
        <taxon>Bacteria</taxon>
        <taxon>Bacillati</taxon>
        <taxon>Bacillota</taxon>
        <taxon>Clostridia</taxon>
        <taxon>Lachnospirales</taxon>
        <taxon>Lachnospiraceae</taxon>
        <taxon>Blautia</taxon>
    </lineage>
</organism>
<dbReference type="EMBL" id="CACRST010000009">
    <property type="protein sequence ID" value="VYS82498.1"/>
    <property type="molecule type" value="Genomic_DNA"/>
</dbReference>
<reference evidence="1" key="1">
    <citation type="submission" date="2019-11" db="EMBL/GenBank/DDBJ databases">
        <authorList>
            <person name="Feng L."/>
        </authorList>
    </citation>
    <scope>NUCLEOTIDE SEQUENCE</scope>
    <source>
        <strain evidence="1">BgluceraseaLFYP119</strain>
    </source>
</reference>
<name>A0A6N2RPV8_9FIRM</name>
<dbReference type="RefSeq" id="WP_156352847.1">
    <property type="nucleotide sequence ID" value="NZ_CACRST010000009.1"/>
</dbReference>
<accession>A0A6N2RPV8</accession>
<gene>
    <name evidence="1" type="ORF">BGLFYP119_00734</name>
</gene>
<proteinExistence type="predicted"/>
<dbReference type="AlphaFoldDB" id="A0A6N2RPV8"/>
<protein>
    <submittedName>
        <fullName evidence="1">Uncharacterized protein</fullName>
    </submittedName>
</protein>